<feature type="compositionally biased region" description="Acidic residues" evidence="6">
    <location>
        <begin position="223"/>
        <end position="243"/>
    </location>
</feature>
<dbReference type="InterPro" id="IPR004082">
    <property type="entry name" value="OBERON"/>
</dbReference>
<dbReference type="GO" id="GO:0010468">
    <property type="term" value="P:regulation of gene expression"/>
    <property type="evidence" value="ECO:0007669"/>
    <property type="project" value="TreeGrafter"/>
</dbReference>
<dbReference type="PANTHER" id="PTHR21736:SF20">
    <property type="entry name" value="PROTEIN OBERON 4"/>
    <property type="match status" value="1"/>
</dbReference>
<evidence type="ECO:0000256" key="4">
    <source>
        <dbReference type="ARBA" id="ARBA00022833"/>
    </source>
</evidence>
<feature type="domain" description="Oberon-like PHD finger" evidence="7">
    <location>
        <begin position="898"/>
        <end position="1019"/>
    </location>
</feature>
<dbReference type="AlphaFoldDB" id="A0A5J4ZQF4"/>
<dbReference type="Proteomes" id="UP000325577">
    <property type="component" value="Linkage Group LG6"/>
</dbReference>
<evidence type="ECO:0000256" key="6">
    <source>
        <dbReference type="SAM" id="MobiDB-lite"/>
    </source>
</evidence>
<feature type="region of interest" description="Disordered" evidence="6">
    <location>
        <begin position="46"/>
        <end position="256"/>
    </location>
</feature>
<dbReference type="InterPro" id="IPR047578">
    <property type="entry name" value="OBE1-like_PHD"/>
</dbReference>
<reference evidence="8 9" key="1">
    <citation type="submission" date="2019-09" db="EMBL/GenBank/DDBJ databases">
        <title>A chromosome-level genome assembly of the Chinese tupelo Nyssa sinensis.</title>
        <authorList>
            <person name="Yang X."/>
            <person name="Kang M."/>
            <person name="Yang Y."/>
            <person name="Xiong H."/>
            <person name="Wang M."/>
            <person name="Zhang Z."/>
            <person name="Wang Z."/>
            <person name="Wu H."/>
            <person name="Ma T."/>
            <person name="Liu J."/>
            <person name="Xi Z."/>
        </authorList>
    </citation>
    <scope>NUCLEOTIDE SEQUENCE [LARGE SCALE GENOMIC DNA]</scope>
    <source>
        <strain evidence="8">J267</strain>
        <tissue evidence="8">Leaf</tissue>
    </source>
</reference>
<dbReference type="CDD" id="cd15612">
    <property type="entry name" value="PHD_OBE1_like"/>
    <property type="match status" value="1"/>
</dbReference>
<keyword evidence="3" id="KW-0863">Zinc-finger</keyword>
<evidence type="ECO:0000256" key="5">
    <source>
        <dbReference type="ARBA" id="ARBA00023242"/>
    </source>
</evidence>
<keyword evidence="9" id="KW-1185">Reference proteome</keyword>
<organism evidence="8 9">
    <name type="scientific">Nyssa sinensis</name>
    <dbReference type="NCBI Taxonomy" id="561372"/>
    <lineage>
        <taxon>Eukaryota</taxon>
        <taxon>Viridiplantae</taxon>
        <taxon>Streptophyta</taxon>
        <taxon>Embryophyta</taxon>
        <taxon>Tracheophyta</taxon>
        <taxon>Spermatophyta</taxon>
        <taxon>Magnoliopsida</taxon>
        <taxon>eudicotyledons</taxon>
        <taxon>Gunneridae</taxon>
        <taxon>Pentapetalae</taxon>
        <taxon>asterids</taxon>
        <taxon>Cornales</taxon>
        <taxon>Nyssaceae</taxon>
        <taxon>Nyssa</taxon>
    </lineage>
</organism>
<evidence type="ECO:0000313" key="8">
    <source>
        <dbReference type="EMBL" id="KAA8520229.1"/>
    </source>
</evidence>
<evidence type="ECO:0000313" key="9">
    <source>
        <dbReference type="Proteomes" id="UP000325577"/>
    </source>
</evidence>
<keyword evidence="4" id="KW-0862">Zinc</keyword>
<dbReference type="EMBL" id="CM018049">
    <property type="protein sequence ID" value="KAA8520229.1"/>
    <property type="molecule type" value="Genomic_DNA"/>
</dbReference>
<accession>A0A5J4ZQF4</accession>
<dbReference type="GO" id="GO:0010071">
    <property type="term" value="P:root meristem specification"/>
    <property type="evidence" value="ECO:0007669"/>
    <property type="project" value="TreeGrafter"/>
</dbReference>
<feature type="region of interest" description="Disordered" evidence="6">
    <location>
        <begin position="733"/>
        <end position="778"/>
    </location>
</feature>
<dbReference type="GO" id="GO:0010078">
    <property type="term" value="P:maintenance of root meristem identity"/>
    <property type="evidence" value="ECO:0007669"/>
    <property type="project" value="TreeGrafter"/>
</dbReference>
<dbReference type="OrthoDB" id="784473at2759"/>
<dbReference type="PRINTS" id="PR01544">
    <property type="entry name" value="ARATH130DUF"/>
</dbReference>
<proteinExistence type="predicted"/>
<dbReference type="InterPro" id="IPR032881">
    <property type="entry name" value="Oberon-like_PHD"/>
</dbReference>
<dbReference type="PANTHER" id="PTHR21736">
    <property type="entry name" value="VERNALIZATION-INSENSITIVE PROTEIN 3"/>
    <property type="match status" value="1"/>
</dbReference>
<feature type="compositionally biased region" description="Basic and acidic residues" evidence="6">
    <location>
        <begin position="59"/>
        <end position="95"/>
    </location>
</feature>
<dbReference type="GO" id="GO:0010492">
    <property type="term" value="P:maintenance of shoot apical meristem identity"/>
    <property type="evidence" value="ECO:0007669"/>
    <property type="project" value="TreeGrafter"/>
</dbReference>
<evidence type="ECO:0000256" key="3">
    <source>
        <dbReference type="ARBA" id="ARBA00022771"/>
    </source>
</evidence>
<evidence type="ECO:0000256" key="2">
    <source>
        <dbReference type="ARBA" id="ARBA00022723"/>
    </source>
</evidence>
<dbReference type="GO" id="GO:0008270">
    <property type="term" value="F:zinc ion binding"/>
    <property type="evidence" value="ECO:0007669"/>
    <property type="project" value="UniProtKB-KW"/>
</dbReference>
<keyword evidence="5" id="KW-0539">Nucleus</keyword>
<feature type="compositionally biased region" description="Polar residues" evidence="6">
    <location>
        <begin position="312"/>
        <end position="322"/>
    </location>
</feature>
<feature type="compositionally biased region" description="Basic and acidic residues" evidence="6">
    <location>
        <begin position="122"/>
        <end position="143"/>
    </location>
</feature>
<name>A0A5J4ZQF4_9ASTE</name>
<dbReference type="Pfam" id="PF07227">
    <property type="entry name" value="PHD_Oberon"/>
    <property type="match status" value="1"/>
</dbReference>
<feature type="compositionally biased region" description="Basic and acidic residues" evidence="6">
    <location>
        <begin position="749"/>
        <end position="767"/>
    </location>
</feature>
<feature type="region of interest" description="Disordered" evidence="6">
    <location>
        <begin position="309"/>
        <end position="346"/>
    </location>
</feature>
<evidence type="ECO:0000256" key="1">
    <source>
        <dbReference type="ARBA" id="ARBA00004123"/>
    </source>
</evidence>
<evidence type="ECO:0000259" key="7">
    <source>
        <dbReference type="Pfam" id="PF07227"/>
    </source>
</evidence>
<gene>
    <name evidence="8" type="ORF">F0562_014485</name>
</gene>
<sequence length="1089" mass="122149">MKRLRSSDNLDSYGDKGVCKDWVRRDEDSNLSRSLSRRSFYYKSENGRKGISSSSSRYNRLDDDRESSRSVRKQSDYAADGYDRRKSYDRYRDGTGRGILSSSPRGEYVGERFSRSESLFGPRREFPKGFRSERDRSQSRREGSVSSWWRFGGKDVDEGTGSGGDSFRRSRVAPADIGKVRSPQGLRDAKSPPWSKDSGSEQSMSFEVKKSEDLQVESGNTGEMEEGELEPDPETAPEVEPAVEEQASVGLNPDRKVLESEYQVENKLLENGAKSSYEEKIEFNKESLYEEKPEVSPLEAVVKKVDKLPDCDNNSIHETSGSGDVIGTTTDNEGGEDEEHAVENSNCNEEARNDTIVENSLPLGEEHKEHKGIDLEVQVDDVNLPEQNEGLTEGNGSPDVALPLISEEVTQNFKDSSKSVAVSPKDTVVENSLPWGEEHKEQKGIDLEVRVDNLNLPEQNEGVTEGNGAPEVVLRLVSEKVTQNFKDKGKSLAVSPSNVTDSAEDIARTERESRSLLTCSYNDMVGPSTRGFELFFTDSVKKSDKSDFLRLNKPKNEKLAFETLELSLSLPNVFLPIASHNTVQAPGSPSHTRSLQSIPSAFCTNSDGFTASMSFSGSQPFTHDPSCSLAQNSLDNYEHSVGSRPIFQGVDQVSPADWLGQSSNKHKNKEVPMYPSILSNGNGFYHQSQASQSISNGQAIHIHHLGVAEGSSRISVELDRQLSIHKQLLETQSRNQNDIRSLSQSGGSHETKSEYNKEKKQVMREKNGGSSYRSSNQDEKERLLVGGADFVEPIINMIVYEPLHVMARIFSEMTGQSIASVKETVRDIVLNTGKRRQLCAFQKALQNRSDVALEMLLKSHPAQLEILVALKTGLQEFLQRNYDISSSDLAEIFLNLRCRNLTCRNLLPVDECECKVCVQKNGFCSSCMCLVCLKFDMASNTCSWVGCDVCLHWCHAECGLRESCIRNGATGPQGTTEMQFHCVACDHPSEMFGFVKEVFQNFVKQWTAETLSKELEYVRRIFWASEDVRGKRLHDIAIQMLSRLANESYLQEIQNQIMSFFAESDLLQVWQHYHWVWEGTIHQESRRRE</sequence>
<protein>
    <recommendedName>
        <fullName evidence="7">Oberon-like PHD finger domain-containing protein</fullName>
    </recommendedName>
</protein>
<feature type="compositionally biased region" description="Polar residues" evidence="6">
    <location>
        <begin position="733"/>
        <end position="748"/>
    </location>
</feature>
<comment type="subcellular location">
    <subcellularLocation>
        <location evidence="1">Nucleus</location>
    </subcellularLocation>
</comment>
<keyword evidence="2" id="KW-0479">Metal-binding</keyword>
<dbReference type="GO" id="GO:0005634">
    <property type="term" value="C:nucleus"/>
    <property type="evidence" value="ECO:0007669"/>
    <property type="project" value="UniProtKB-SubCell"/>
</dbReference>